<gene>
    <name evidence="4" type="ORF">HPE56_08430</name>
</gene>
<dbReference type="SFLD" id="SFLDS00003">
    <property type="entry name" value="Haloacid_Dehalogenase"/>
    <property type="match status" value="1"/>
</dbReference>
<dbReference type="GO" id="GO:0016787">
    <property type="term" value="F:hydrolase activity"/>
    <property type="evidence" value="ECO:0007669"/>
    <property type="project" value="UniProtKB-KW"/>
</dbReference>
<evidence type="ECO:0000313" key="4">
    <source>
        <dbReference type="EMBL" id="MBD0777817.1"/>
    </source>
</evidence>
<evidence type="ECO:0000256" key="2">
    <source>
        <dbReference type="ARBA" id="ARBA00022801"/>
    </source>
</evidence>
<dbReference type="InterPro" id="IPR006439">
    <property type="entry name" value="HAD-SF_hydro_IA"/>
</dbReference>
<keyword evidence="3" id="KW-0460">Magnesium</keyword>
<dbReference type="Pfam" id="PF13419">
    <property type="entry name" value="HAD_2"/>
    <property type="match status" value="1"/>
</dbReference>
<dbReference type="NCBIfam" id="TIGR01549">
    <property type="entry name" value="HAD-SF-IA-v1"/>
    <property type="match status" value="1"/>
</dbReference>
<dbReference type="SUPFAM" id="SSF56784">
    <property type="entry name" value="HAD-like"/>
    <property type="match status" value="1"/>
</dbReference>
<dbReference type="InterPro" id="IPR036412">
    <property type="entry name" value="HAD-like_sf"/>
</dbReference>
<dbReference type="SFLD" id="SFLDG01129">
    <property type="entry name" value="C1.5:_HAD__Beta-PGM__Phosphata"/>
    <property type="match status" value="1"/>
</dbReference>
<dbReference type="PRINTS" id="PR00413">
    <property type="entry name" value="HADHALOGNASE"/>
</dbReference>
<keyword evidence="2 4" id="KW-0378">Hydrolase</keyword>
<organism evidence="4 5">
    <name type="scientific">Maribacter aquimaris</name>
    <dbReference type="NCBI Taxonomy" id="2737171"/>
    <lineage>
        <taxon>Bacteria</taxon>
        <taxon>Pseudomonadati</taxon>
        <taxon>Bacteroidota</taxon>
        <taxon>Flavobacteriia</taxon>
        <taxon>Flavobacteriales</taxon>
        <taxon>Flavobacteriaceae</taxon>
        <taxon>Maribacter</taxon>
    </lineage>
</organism>
<protein>
    <submittedName>
        <fullName evidence="4">HAD family hydrolase</fullName>
    </submittedName>
</protein>
<dbReference type="PANTHER" id="PTHR46470:SF4">
    <property type="entry name" value="5-AMINO-6-(5-PHOSPHO-D-RIBITYLAMINO)URACIL PHOSPHATASE YIGB"/>
    <property type="match status" value="1"/>
</dbReference>
<comment type="caution">
    <text evidence="4">The sequence shown here is derived from an EMBL/GenBank/DDBJ whole genome shotgun (WGS) entry which is preliminary data.</text>
</comment>
<dbReference type="InterPro" id="IPR051400">
    <property type="entry name" value="HAD-like_hydrolase"/>
</dbReference>
<name>A0ABR7UZZ2_9FLAO</name>
<dbReference type="EMBL" id="JABTCF010000004">
    <property type="protein sequence ID" value="MBD0777817.1"/>
    <property type="molecule type" value="Genomic_DNA"/>
</dbReference>
<dbReference type="InterPro" id="IPR041492">
    <property type="entry name" value="HAD_2"/>
</dbReference>
<comment type="cofactor">
    <cofactor evidence="1">
        <name>Mg(2+)</name>
        <dbReference type="ChEBI" id="CHEBI:18420"/>
    </cofactor>
</comment>
<reference evidence="4" key="1">
    <citation type="submission" date="2020-05" db="EMBL/GenBank/DDBJ databases">
        <title>The draft genome sequence of Maribacter sp. ANRC-HE7.</title>
        <authorList>
            <person name="Mu L."/>
        </authorList>
    </citation>
    <scope>NUCLEOTIDE SEQUENCE</scope>
    <source>
        <strain evidence="4">ANRC-HE7</strain>
    </source>
</reference>
<dbReference type="InterPro" id="IPR023214">
    <property type="entry name" value="HAD_sf"/>
</dbReference>
<dbReference type="PANTHER" id="PTHR46470">
    <property type="entry name" value="N-ACYLNEURAMINATE-9-PHOSPHATASE"/>
    <property type="match status" value="1"/>
</dbReference>
<dbReference type="Gene3D" id="3.40.50.1000">
    <property type="entry name" value="HAD superfamily/HAD-like"/>
    <property type="match status" value="1"/>
</dbReference>
<dbReference type="RefSeq" id="WP_188243331.1">
    <property type="nucleotide sequence ID" value="NZ_JABTCF010000004.1"/>
</dbReference>
<proteinExistence type="predicted"/>
<evidence type="ECO:0000256" key="3">
    <source>
        <dbReference type="ARBA" id="ARBA00022842"/>
    </source>
</evidence>
<sequence length="228" mass="26732">MYIIFDLDDTLVDSEQGHIKAINLIYQDFFPNVQPTFDISSIWLNITNHFLELYFKDELSLEQQRVARIQKFWEICGSELNRRSAKEVYEKYDNYFLNSCHNFNDTIKTLQQLSKFELLIISNGSYADQIYKLKNNNLLKYFKQIFISDKVGFSKPDKRIFQYAANELNTSMSNCLYIGNSYKLDYIGARDAGMKAIWLDRNSTGYDIVNNKISSLEQLTEHPILQSS</sequence>
<dbReference type="Gene3D" id="1.20.120.710">
    <property type="entry name" value="Haloacid dehalogenase hydrolase-like domain"/>
    <property type="match status" value="1"/>
</dbReference>
<keyword evidence="5" id="KW-1185">Reference proteome</keyword>
<evidence type="ECO:0000313" key="5">
    <source>
        <dbReference type="Proteomes" id="UP001166021"/>
    </source>
</evidence>
<evidence type="ECO:0000256" key="1">
    <source>
        <dbReference type="ARBA" id="ARBA00001946"/>
    </source>
</evidence>
<dbReference type="Proteomes" id="UP001166021">
    <property type="component" value="Unassembled WGS sequence"/>
</dbReference>
<accession>A0ABR7UZZ2</accession>